<dbReference type="OrthoDB" id="8625101at2759"/>
<accession>A0A2U1KTV3</accession>
<keyword evidence="2" id="KW-0812">Transmembrane</keyword>
<reference evidence="3 4" key="1">
    <citation type="journal article" date="2018" name="Mol. Plant">
        <title>The genome of Artemisia annua provides insight into the evolution of Asteraceae family and artemisinin biosynthesis.</title>
        <authorList>
            <person name="Shen Q."/>
            <person name="Zhang L."/>
            <person name="Liao Z."/>
            <person name="Wang S."/>
            <person name="Yan T."/>
            <person name="Shi P."/>
            <person name="Liu M."/>
            <person name="Fu X."/>
            <person name="Pan Q."/>
            <person name="Wang Y."/>
            <person name="Lv Z."/>
            <person name="Lu X."/>
            <person name="Zhang F."/>
            <person name="Jiang W."/>
            <person name="Ma Y."/>
            <person name="Chen M."/>
            <person name="Hao X."/>
            <person name="Li L."/>
            <person name="Tang Y."/>
            <person name="Lv G."/>
            <person name="Zhou Y."/>
            <person name="Sun X."/>
            <person name="Brodelius P.E."/>
            <person name="Rose J.K.C."/>
            <person name="Tang K."/>
        </authorList>
    </citation>
    <scope>NUCLEOTIDE SEQUENCE [LARGE SCALE GENOMIC DNA]</scope>
    <source>
        <strain evidence="4">cv. Huhao1</strain>
        <tissue evidence="3">Leaf</tissue>
    </source>
</reference>
<dbReference type="EMBL" id="PKPP01013998">
    <property type="protein sequence ID" value="PWA40176.1"/>
    <property type="molecule type" value="Genomic_DNA"/>
</dbReference>
<keyword evidence="2" id="KW-1133">Transmembrane helix</keyword>
<keyword evidence="4" id="KW-1185">Reference proteome</keyword>
<sequence length="187" mass="21126">MIDMLGTWVTQGAKLCRIPSGLQWSCFVQHKIDWFLAVLNINGGSFSPHPQKLLFAVTNVDGDNFPLYYSSIDLAGPSPSNKHKSQKMKRSLSNEEPQADASRLRLLRNLEKNPIHTFLCDYDLSDMPAGTKYVFFLATSFLVVGFGTHMLGCCFELHQRCLAKLMGLALCALLSLKSWTLRYRFML</sequence>
<gene>
    <name evidence="3" type="ORF">CTI12_AA564740</name>
</gene>
<organism evidence="3 4">
    <name type="scientific">Artemisia annua</name>
    <name type="common">Sweet wormwood</name>
    <dbReference type="NCBI Taxonomy" id="35608"/>
    <lineage>
        <taxon>Eukaryota</taxon>
        <taxon>Viridiplantae</taxon>
        <taxon>Streptophyta</taxon>
        <taxon>Embryophyta</taxon>
        <taxon>Tracheophyta</taxon>
        <taxon>Spermatophyta</taxon>
        <taxon>Magnoliopsida</taxon>
        <taxon>eudicotyledons</taxon>
        <taxon>Gunneridae</taxon>
        <taxon>Pentapetalae</taxon>
        <taxon>asterids</taxon>
        <taxon>campanulids</taxon>
        <taxon>Asterales</taxon>
        <taxon>Asteraceae</taxon>
        <taxon>Asteroideae</taxon>
        <taxon>Anthemideae</taxon>
        <taxon>Artemisiinae</taxon>
        <taxon>Artemisia</taxon>
    </lineage>
</organism>
<protein>
    <submittedName>
        <fullName evidence="3">Uncharacterized protein</fullName>
    </submittedName>
</protein>
<dbReference type="InterPro" id="IPR051506">
    <property type="entry name" value="ATOS_Transcription_Regulators"/>
</dbReference>
<proteinExistence type="predicted"/>
<feature type="transmembrane region" description="Helical" evidence="2">
    <location>
        <begin position="133"/>
        <end position="155"/>
    </location>
</feature>
<evidence type="ECO:0000313" key="3">
    <source>
        <dbReference type="EMBL" id="PWA40176.1"/>
    </source>
</evidence>
<comment type="caution">
    <text evidence="3">The sequence shown here is derived from an EMBL/GenBank/DDBJ whole genome shotgun (WGS) entry which is preliminary data.</text>
</comment>
<evidence type="ECO:0000256" key="2">
    <source>
        <dbReference type="SAM" id="Phobius"/>
    </source>
</evidence>
<evidence type="ECO:0000256" key="1">
    <source>
        <dbReference type="SAM" id="MobiDB-lite"/>
    </source>
</evidence>
<dbReference type="PANTHER" id="PTHR13199:SF11">
    <property type="entry name" value="PROTEIN ATOSSA"/>
    <property type="match status" value="1"/>
</dbReference>
<keyword evidence="2" id="KW-0472">Membrane</keyword>
<feature type="region of interest" description="Disordered" evidence="1">
    <location>
        <begin position="78"/>
        <end position="99"/>
    </location>
</feature>
<dbReference type="AlphaFoldDB" id="A0A2U1KTV3"/>
<name>A0A2U1KTV3_ARTAN</name>
<feature type="compositionally biased region" description="Basic residues" evidence="1">
    <location>
        <begin position="81"/>
        <end position="90"/>
    </location>
</feature>
<dbReference type="STRING" id="35608.A0A2U1KTV3"/>
<dbReference type="PANTHER" id="PTHR13199">
    <property type="entry name" value="GH03947P"/>
    <property type="match status" value="1"/>
</dbReference>
<dbReference type="Proteomes" id="UP000245207">
    <property type="component" value="Unassembled WGS sequence"/>
</dbReference>
<evidence type="ECO:0000313" key="4">
    <source>
        <dbReference type="Proteomes" id="UP000245207"/>
    </source>
</evidence>